<keyword evidence="5" id="KW-1185">Reference proteome</keyword>
<dbReference type="AlphaFoldDB" id="A0A164ZRF8"/>
<dbReference type="EMBL" id="FITM01000103">
    <property type="protein sequence ID" value="SAY38943.1"/>
    <property type="molecule type" value="Genomic_DNA"/>
</dbReference>
<protein>
    <submittedName>
        <fullName evidence="4">Uncharacterized protein</fullName>
    </submittedName>
</protein>
<dbReference type="PANTHER" id="PTHR24126:SF14">
    <property type="entry name" value="ANK_REP_REGION DOMAIN-CONTAINING PROTEIN"/>
    <property type="match status" value="1"/>
</dbReference>
<keyword evidence="2 3" id="KW-0040">ANK repeat</keyword>
<evidence type="ECO:0000256" key="2">
    <source>
        <dbReference type="ARBA" id="ARBA00023043"/>
    </source>
</evidence>
<dbReference type="PROSITE" id="PS50088">
    <property type="entry name" value="ANK_REPEAT"/>
    <property type="match status" value="3"/>
</dbReference>
<dbReference type="InterPro" id="IPR002110">
    <property type="entry name" value="Ankyrin_rpt"/>
</dbReference>
<feature type="repeat" description="ANK" evidence="3">
    <location>
        <begin position="136"/>
        <end position="166"/>
    </location>
</feature>
<sequence>MTDRKASLKARLLASAAGTALCGLTGSGRSESSSEPSCQDWNTRDFFEMATEDDVSRCLNAGADIEARDELGWTPLHWAAHSSDSPAVVKALLDADANLEAKDELGWTPMNRAALFSDSPAVVKALLDAGATICDTPLHRAAAFSESPGAVKDLLNDGANLEARDELGATPLHWAARFSESPAVVKALL</sequence>
<evidence type="ECO:0000313" key="5">
    <source>
        <dbReference type="Proteomes" id="UP000182631"/>
    </source>
</evidence>
<dbReference type="PROSITE" id="PS50297">
    <property type="entry name" value="ANK_REP_REGION"/>
    <property type="match status" value="3"/>
</dbReference>
<reference evidence="5" key="1">
    <citation type="submission" date="2016-02" db="EMBL/GenBank/DDBJ databases">
        <authorList>
            <person name="liu f."/>
        </authorList>
    </citation>
    <scope>NUCLEOTIDE SEQUENCE [LARGE SCALE GENOMIC DNA]</scope>
</reference>
<evidence type="ECO:0000256" key="1">
    <source>
        <dbReference type="ARBA" id="ARBA00022737"/>
    </source>
</evidence>
<dbReference type="PANTHER" id="PTHR24126">
    <property type="entry name" value="ANKYRIN REPEAT, PH AND SEC7 DOMAIN CONTAINING PROTEIN SECG-RELATED"/>
    <property type="match status" value="1"/>
</dbReference>
<dbReference type="Pfam" id="PF12796">
    <property type="entry name" value="Ank_2"/>
    <property type="match status" value="2"/>
</dbReference>
<accession>A0A164ZRF8</accession>
<dbReference type="Gene3D" id="1.25.40.20">
    <property type="entry name" value="Ankyrin repeat-containing domain"/>
    <property type="match status" value="2"/>
</dbReference>
<organism evidence="4 5">
    <name type="scientific">Candidatus Synechococcus spongiarum</name>
    <dbReference type="NCBI Taxonomy" id="431041"/>
    <lineage>
        <taxon>Bacteria</taxon>
        <taxon>Bacillati</taxon>
        <taxon>Cyanobacteriota</taxon>
        <taxon>Cyanophyceae</taxon>
        <taxon>Synechococcales</taxon>
        <taxon>Synechococcaceae</taxon>
        <taxon>Synechococcus</taxon>
    </lineage>
</organism>
<dbReference type="RefSeq" id="WP_180365292.1">
    <property type="nucleotide sequence ID" value="NZ_FITM01000103.1"/>
</dbReference>
<proteinExistence type="predicted"/>
<feature type="repeat" description="ANK" evidence="3">
    <location>
        <begin position="71"/>
        <end position="104"/>
    </location>
</feature>
<evidence type="ECO:0000313" key="4">
    <source>
        <dbReference type="EMBL" id="SAY38943.1"/>
    </source>
</evidence>
<dbReference type="InterPro" id="IPR036770">
    <property type="entry name" value="Ankyrin_rpt-contain_sf"/>
</dbReference>
<evidence type="ECO:0000256" key="3">
    <source>
        <dbReference type="PROSITE-ProRule" id="PRU00023"/>
    </source>
</evidence>
<feature type="repeat" description="ANK" evidence="3">
    <location>
        <begin position="167"/>
        <end position="189"/>
    </location>
</feature>
<feature type="non-terminal residue" evidence="4">
    <location>
        <position position="189"/>
    </location>
</feature>
<gene>
    <name evidence="4" type="ORF">FLM9_964</name>
</gene>
<name>A0A164ZRF8_9SYNE</name>
<dbReference type="SUPFAM" id="SSF48403">
    <property type="entry name" value="Ankyrin repeat"/>
    <property type="match status" value="1"/>
</dbReference>
<dbReference type="Proteomes" id="UP000182631">
    <property type="component" value="Unassembled WGS sequence"/>
</dbReference>
<dbReference type="SMART" id="SM00248">
    <property type="entry name" value="ANK"/>
    <property type="match status" value="3"/>
</dbReference>
<keyword evidence="1" id="KW-0677">Repeat</keyword>